<evidence type="ECO:0000259" key="5">
    <source>
        <dbReference type="Pfam" id="PF00849"/>
    </source>
</evidence>
<keyword evidence="3" id="KW-0413">Isomerase</keyword>
<dbReference type="InterPro" id="IPR050188">
    <property type="entry name" value="RluA_PseudoU_synthase"/>
</dbReference>
<dbReference type="InterPro" id="IPR006225">
    <property type="entry name" value="PsdUridine_synth_RluC/D"/>
</dbReference>
<dbReference type="InterPro" id="IPR020103">
    <property type="entry name" value="PsdUridine_synth_cat_dom_sf"/>
</dbReference>
<keyword evidence="7" id="KW-1185">Reference proteome</keyword>
<dbReference type="PANTHER" id="PTHR21600">
    <property type="entry name" value="MITOCHONDRIAL RNA PSEUDOURIDINE SYNTHASE"/>
    <property type="match status" value="1"/>
</dbReference>
<dbReference type="Proteomes" id="UP001589619">
    <property type="component" value="Unassembled WGS sequence"/>
</dbReference>
<comment type="function">
    <text evidence="3">Responsible for synthesis of pseudouridine from uracil.</text>
</comment>
<dbReference type="EC" id="5.4.99.-" evidence="3"/>
<evidence type="ECO:0000256" key="4">
    <source>
        <dbReference type="SAM" id="MobiDB-lite"/>
    </source>
</evidence>
<dbReference type="Pfam" id="PF00849">
    <property type="entry name" value="PseudoU_synth_2"/>
    <property type="match status" value="1"/>
</dbReference>
<comment type="caution">
    <text evidence="6">The sequence shown here is derived from an EMBL/GenBank/DDBJ whole genome shotgun (WGS) entry which is preliminary data.</text>
</comment>
<organism evidence="6 7">
    <name type="scientific">Paenibacillus hodogayensis</name>
    <dbReference type="NCBI Taxonomy" id="279208"/>
    <lineage>
        <taxon>Bacteria</taxon>
        <taxon>Bacillati</taxon>
        <taxon>Bacillota</taxon>
        <taxon>Bacilli</taxon>
        <taxon>Bacillales</taxon>
        <taxon>Paenibacillaceae</taxon>
        <taxon>Paenibacillus</taxon>
    </lineage>
</organism>
<evidence type="ECO:0000256" key="3">
    <source>
        <dbReference type="RuleBase" id="RU362028"/>
    </source>
</evidence>
<feature type="region of interest" description="Disordered" evidence="4">
    <location>
        <begin position="1"/>
        <end position="106"/>
    </location>
</feature>
<dbReference type="EMBL" id="JBHMAG010000017">
    <property type="protein sequence ID" value="MFB9755041.1"/>
    <property type="molecule type" value="Genomic_DNA"/>
</dbReference>
<reference evidence="6 7" key="1">
    <citation type="submission" date="2024-09" db="EMBL/GenBank/DDBJ databases">
        <authorList>
            <person name="Sun Q."/>
            <person name="Mori K."/>
        </authorList>
    </citation>
    <scope>NUCLEOTIDE SEQUENCE [LARGE SCALE GENOMIC DNA]</scope>
    <source>
        <strain evidence="6 7">JCM 12520</strain>
    </source>
</reference>
<accession>A0ABV5W3B4</accession>
<comment type="similarity">
    <text evidence="2 3">Belongs to the pseudouridine synthase RluA family.</text>
</comment>
<comment type="catalytic activity">
    <reaction evidence="1 3">
        <text>a uridine in RNA = a pseudouridine in RNA</text>
        <dbReference type="Rhea" id="RHEA:48348"/>
        <dbReference type="Rhea" id="RHEA-COMP:12068"/>
        <dbReference type="Rhea" id="RHEA-COMP:12069"/>
        <dbReference type="ChEBI" id="CHEBI:65314"/>
        <dbReference type="ChEBI" id="CHEBI:65315"/>
    </reaction>
</comment>
<evidence type="ECO:0000256" key="1">
    <source>
        <dbReference type="ARBA" id="ARBA00000073"/>
    </source>
</evidence>
<dbReference type="NCBIfam" id="TIGR00005">
    <property type="entry name" value="rluA_subfam"/>
    <property type="match status" value="1"/>
</dbReference>
<name>A0ABV5W3B4_9BACL</name>
<feature type="domain" description="Pseudouridine synthase RsuA/RluA-like" evidence="5">
    <location>
        <begin position="186"/>
        <end position="335"/>
    </location>
</feature>
<evidence type="ECO:0000313" key="6">
    <source>
        <dbReference type="EMBL" id="MFB9755041.1"/>
    </source>
</evidence>
<dbReference type="SUPFAM" id="SSF55120">
    <property type="entry name" value="Pseudouridine synthase"/>
    <property type="match status" value="1"/>
</dbReference>
<dbReference type="InterPro" id="IPR006145">
    <property type="entry name" value="PsdUridine_synth_RsuA/RluA"/>
</dbReference>
<gene>
    <name evidence="6" type="ORF">ACFFNY_25990</name>
</gene>
<feature type="compositionally biased region" description="Basic and acidic residues" evidence="4">
    <location>
        <begin position="63"/>
        <end position="89"/>
    </location>
</feature>
<dbReference type="RefSeq" id="WP_344909016.1">
    <property type="nucleotide sequence ID" value="NZ_BAAAYO010000007.1"/>
</dbReference>
<feature type="compositionally biased region" description="Basic and acidic residues" evidence="4">
    <location>
        <begin position="38"/>
        <end position="55"/>
    </location>
</feature>
<evidence type="ECO:0000256" key="2">
    <source>
        <dbReference type="ARBA" id="ARBA00010876"/>
    </source>
</evidence>
<dbReference type="Gene3D" id="3.30.2350.10">
    <property type="entry name" value="Pseudouridine synthase"/>
    <property type="match status" value="1"/>
</dbReference>
<sequence>MKDSNRRARPSGPTTRQGPKAKTHASNNSGKRGAGRGSEVRSGQRRDAPAPDFRGKTGSPRPGRAEQPRPGERQSGERQRREGSGERKLGNAPAHQPPKQPISLKGARRKGEWLELKLPEGLSAAPIGVIMKQLPVPAKLAAKWLASNGVVKQGHHLRLKLFPQEAPGFPGDWADLNILYEDDFTLVVNKPAGVEVHPSVHGQRGTLAHAVAAYYEASGQQCRVRHIHRLDKETTGPVLYAKNEFAHYEFDKAMREKQIERIYLAVAEGVFEQKKGRIDKPIGQDRHHSTRRRVSETGESAVTLFEVVDTFIDHTLVRLRLETGRTHQIRVHLSSIEHPLAGDGMYGGTRRYIHRQALHGERLIWRHPWSGERMEVRAPLSEDIGRVLNELRAAMDEL</sequence>
<dbReference type="PANTHER" id="PTHR21600:SF71">
    <property type="entry name" value="PSEUDOURIDINE SYNTHASE"/>
    <property type="match status" value="1"/>
</dbReference>
<protein>
    <recommendedName>
        <fullName evidence="3">Pseudouridine synthase</fullName>
        <ecNumber evidence="3">5.4.99.-</ecNumber>
    </recommendedName>
</protein>
<dbReference type="CDD" id="cd02869">
    <property type="entry name" value="PseudoU_synth_RluA_like"/>
    <property type="match status" value="1"/>
</dbReference>
<proteinExistence type="inferred from homology"/>
<evidence type="ECO:0000313" key="7">
    <source>
        <dbReference type="Proteomes" id="UP001589619"/>
    </source>
</evidence>